<keyword evidence="5" id="KW-0539">Nucleus</keyword>
<protein>
    <recommendedName>
        <fullName evidence="7">WRKY domain-containing protein</fullName>
    </recommendedName>
</protein>
<keyword evidence="2" id="KW-0805">Transcription regulation</keyword>
<dbReference type="Gene3D" id="2.20.25.80">
    <property type="entry name" value="WRKY domain"/>
    <property type="match status" value="1"/>
</dbReference>
<evidence type="ECO:0000256" key="2">
    <source>
        <dbReference type="ARBA" id="ARBA00023015"/>
    </source>
</evidence>
<comment type="caution">
    <text evidence="8">The sequence shown here is derived from an EMBL/GenBank/DDBJ whole genome shotgun (WGS) entry which is preliminary data.</text>
</comment>
<evidence type="ECO:0000256" key="3">
    <source>
        <dbReference type="ARBA" id="ARBA00023125"/>
    </source>
</evidence>
<keyword evidence="3" id="KW-0238">DNA-binding</keyword>
<dbReference type="PROSITE" id="PS50811">
    <property type="entry name" value="WRKY"/>
    <property type="match status" value="1"/>
</dbReference>
<evidence type="ECO:0000313" key="8">
    <source>
        <dbReference type="EMBL" id="KAF9687898.1"/>
    </source>
</evidence>
<evidence type="ECO:0000256" key="6">
    <source>
        <dbReference type="ARBA" id="ARBA00060850"/>
    </source>
</evidence>
<dbReference type="InterPro" id="IPR044810">
    <property type="entry name" value="WRKY_plant"/>
</dbReference>
<dbReference type="GO" id="GO:0010150">
    <property type="term" value="P:leaf senescence"/>
    <property type="evidence" value="ECO:0007669"/>
    <property type="project" value="UniProtKB-ARBA"/>
</dbReference>
<sequence length="365" mass="40931">MEKSLEWEQKFIVSELAQGKELAKQLRNHLNPSSSSLEARQSLVEKILSSYEKALSMLRNCGALVADQPKPTTIGIMKSPQSFINSISRSEVSNQDCIEELSSEVSRKRKTQPRWTEQVKVCSGNGLEGPLDDGYCWRKYGQKDILGAKFPRGYYRCTHRHSQGCLATKQVQRSDDNHSIFEVNYQGRHTCSQASPPPVASPSLNNDFSKRSRYLSQQQHEEKPKPSKEIFRHVGLDCNEVKNDLGSKDDIFPSFSFPCTSSGIENEENTIFTDSMVESFPGSCSPTFKSPATSESNYFSVSPCHINSFGMCYQNVSTRGCGLTTEKISAPTSLTNSPTRDLDISIDNLDFDTTFPFDNLEFFAK</sequence>
<evidence type="ECO:0000256" key="5">
    <source>
        <dbReference type="ARBA" id="ARBA00023242"/>
    </source>
</evidence>
<dbReference type="InterPro" id="IPR003657">
    <property type="entry name" value="WRKY_dom"/>
</dbReference>
<feature type="domain" description="WRKY" evidence="7">
    <location>
        <begin position="126"/>
        <end position="189"/>
    </location>
</feature>
<gene>
    <name evidence="8" type="ORF">SADUNF_Sadunf02G0141100</name>
</gene>
<organism evidence="8 9">
    <name type="scientific">Salix dunnii</name>
    <dbReference type="NCBI Taxonomy" id="1413687"/>
    <lineage>
        <taxon>Eukaryota</taxon>
        <taxon>Viridiplantae</taxon>
        <taxon>Streptophyta</taxon>
        <taxon>Embryophyta</taxon>
        <taxon>Tracheophyta</taxon>
        <taxon>Spermatophyta</taxon>
        <taxon>Magnoliopsida</taxon>
        <taxon>eudicotyledons</taxon>
        <taxon>Gunneridae</taxon>
        <taxon>Pentapetalae</taxon>
        <taxon>rosids</taxon>
        <taxon>fabids</taxon>
        <taxon>Malpighiales</taxon>
        <taxon>Salicaceae</taxon>
        <taxon>Saliceae</taxon>
        <taxon>Salix</taxon>
    </lineage>
</organism>
<dbReference type="PANTHER" id="PTHR32096">
    <property type="entry name" value="WRKY TRANSCRIPTION FACTOR 30-RELATED-RELATED"/>
    <property type="match status" value="1"/>
</dbReference>
<evidence type="ECO:0000259" key="7">
    <source>
        <dbReference type="PROSITE" id="PS50811"/>
    </source>
</evidence>
<dbReference type="GO" id="GO:0009751">
    <property type="term" value="P:response to salicylic acid"/>
    <property type="evidence" value="ECO:0007669"/>
    <property type="project" value="UniProtKB-ARBA"/>
</dbReference>
<dbReference type="EMBL" id="JADGMS010000002">
    <property type="protein sequence ID" value="KAF9687898.1"/>
    <property type="molecule type" value="Genomic_DNA"/>
</dbReference>
<name>A0A835N873_9ROSI</name>
<dbReference type="OrthoDB" id="1888929at2759"/>
<dbReference type="FunFam" id="2.20.25.80:FF:000009">
    <property type="entry name" value="WRKY transcription factor 53"/>
    <property type="match status" value="1"/>
</dbReference>
<dbReference type="GO" id="GO:0000976">
    <property type="term" value="F:transcription cis-regulatory region binding"/>
    <property type="evidence" value="ECO:0007669"/>
    <property type="project" value="TreeGrafter"/>
</dbReference>
<dbReference type="Proteomes" id="UP000657918">
    <property type="component" value="Unassembled WGS sequence"/>
</dbReference>
<dbReference type="GO" id="GO:0042542">
    <property type="term" value="P:response to hydrogen peroxide"/>
    <property type="evidence" value="ECO:0007669"/>
    <property type="project" value="UniProtKB-ARBA"/>
</dbReference>
<evidence type="ECO:0000256" key="4">
    <source>
        <dbReference type="ARBA" id="ARBA00023163"/>
    </source>
</evidence>
<keyword evidence="9" id="KW-1185">Reference proteome</keyword>
<keyword evidence="4" id="KW-0804">Transcription</keyword>
<dbReference type="InterPro" id="IPR036576">
    <property type="entry name" value="WRKY_dom_sf"/>
</dbReference>
<dbReference type="GO" id="GO:0010193">
    <property type="term" value="P:response to ozone"/>
    <property type="evidence" value="ECO:0007669"/>
    <property type="project" value="UniProtKB-ARBA"/>
</dbReference>
<dbReference type="PANTHER" id="PTHR32096:SF133">
    <property type="entry name" value="WRKY TRANSCRIPTION FACTOR 41-RELATED"/>
    <property type="match status" value="1"/>
</dbReference>
<evidence type="ECO:0000256" key="1">
    <source>
        <dbReference type="ARBA" id="ARBA00004123"/>
    </source>
</evidence>
<dbReference type="AlphaFoldDB" id="A0A835N873"/>
<dbReference type="Pfam" id="PF03106">
    <property type="entry name" value="WRKY"/>
    <property type="match status" value="1"/>
</dbReference>
<reference evidence="8 9" key="1">
    <citation type="submission" date="2020-10" db="EMBL/GenBank/DDBJ databases">
        <title>Plant Genome Project.</title>
        <authorList>
            <person name="Zhang R.-G."/>
        </authorList>
    </citation>
    <scope>NUCLEOTIDE SEQUENCE [LARGE SCALE GENOMIC DNA]</scope>
    <source>
        <strain evidence="8">FAFU-HL-1</strain>
        <tissue evidence="8">Leaf</tissue>
    </source>
</reference>
<dbReference type="GO" id="GO:0005634">
    <property type="term" value="C:nucleus"/>
    <property type="evidence" value="ECO:0007669"/>
    <property type="project" value="UniProtKB-SubCell"/>
</dbReference>
<proteinExistence type="inferred from homology"/>
<comment type="similarity">
    <text evidence="6">Belongs to the WRKY group III family.</text>
</comment>
<accession>A0A835N873</accession>
<dbReference type="SMART" id="SM00774">
    <property type="entry name" value="WRKY"/>
    <property type="match status" value="1"/>
</dbReference>
<evidence type="ECO:0000313" key="9">
    <source>
        <dbReference type="Proteomes" id="UP000657918"/>
    </source>
</evidence>
<dbReference type="GO" id="GO:0003700">
    <property type="term" value="F:DNA-binding transcription factor activity"/>
    <property type="evidence" value="ECO:0007669"/>
    <property type="project" value="InterPro"/>
</dbReference>
<dbReference type="SUPFAM" id="SSF118290">
    <property type="entry name" value="WRKY DNA-binding domain"/>
    <property type="match status" value="1"/>
</dbReference>
<comment type="subcellular location">
    <subcellularLocation>
        <location evidence="1">Nucleus</location>
    </subcellularLocation>
</comment>